<comment type="caution">
    <text evidence="3">The sequence shown here is derived from an EMBL/GenBank/DDBJ whole genome shotgun (WGS) entry which is preliminary data.</text>
</comment>
<dbReference type="Gene3D" id="3.30.420.10">
    <property type="entry name" value="Ribonuclease H-like superfamily/Ribonuclease H"/>
    <property type="match status" value="1"/>
</dbReference>
<reference evidence="3" key="1">
    <citation type="submission" date="2023-03" db="EMBL/GenBank/DDBJ databases">
        <authorList>
            <person name="Steffen K."/>
            <person name="Cardenas P."/>
        </authorList>
    </citation>
    <scope>NUCLEOTIDE SEQUENCE</scope>
</reference>
<dbReference type="InterPro" id="IPR036397">
    <property type="entry name" value="RNaseH_sf"/>
</dbReference>
<feature type="domain" description="Integrase catalytic" evidence="2">
    <location>
        <begin position="180"/>
        <end position="346"/>
    </location>
</feature>
<dbReference type="SUPFAM" id="SSF53098">
    <property type="entry name" value="Ribonuclease H-like"/>
    <property type="match status" value="1"/>
</dbReference>
<feature type="compositionally biased region" description="Basic and acidic residues" evidence="1">
    <location>
        <begin position="429"/>
        <end position="442"/>
    </location>
</feature>
<accession>A0AA35RKE2</accession>
<evidence type="ECO:0000313" key="4">
    <source>
        <dbReference type="Proteomes" id="UP001174909"/>
    </source>
</evidence>
<dbReference type="GO" id="GO:0015074">
    <property type="term" value="P:DNA integration"/>
    <property type="evidence" value="ECO:0007669"/>
    <property type="project" value="InterPro"/>
</dbReference>
<feature type="compositionally biased region" description="Polar residues" evidence="1">
    <location>
        <begin position="383"/>
        <end position="398"/>
    </location>
</feature>
<dbReference type="AlphaFoldDB" id="A0AA35RKE2"/>
<feature type="compositionally biased region" description="Acidic residues" evidence="1">
    <location>
        <begin position="354"/>
        <end position="377"/>
    </location>
</feature>
<dbReference type="InterPro" id="IPR001584">
    <property type="entry name" value="Integrase_cat-core"/>
</dbReference>
<name>A0AA35RKE2_GEOBA</name>
<feature type="region of interest" description="Disordered" evidence="1">
    <location>
        <begin position="346"/>
        <end position="460"/>
    </location>
</feature>
<gene>
    <name evidence="3" type="ORF">GBAR_LOCUS7921</name>
</gene>
<dbReference type="EMBL" id="CASHTH010001177">
    <property type="protein sequence ID" value="CAI8012348.1"/>
    <property type="molecule type" value="Genomic_DNA"/>
</dbReference>
<dbReference type="InterPro" id="IPR012337">
    <property type="entry name" value="RNaseH-like_sf"/>
</dbReference>
<proteinExistence type="predicted"/>
<evidence type="ECO:0000259" key="2">
    <source>
        <dbReference type="PROSITE" id="PS50994"/>
    </source>
</evidence>
<evidence type="ECO:0000313" key="3">
    <source>
        <dbReference type="EMBL" id="CAI8012348.1"/>
    </source>
</evidence>
<evidence type="ECO:0000256" key="1">
    <source>
        <dbReference type="SAM" id="MobiDB-lite"/>
    </source>
</evidence>
<organism evidence="3 4">
    <name type="scientific">Geodia barretti</name>
    <name type="common">Barrett's horny sponge</name>
    <dbReference type="NCBI Taxonomy" id="519541"/>
    <lineage>
        <taxon>Eukaryota</taxon>
        <taxon>Metazoa</taxon>
        <taxon>Porifera</taxon>
        <taxon>Demospongiae</taxon>
        <taxon>Heteroscleromorpha</taxon>
        <taxon>Tetractinellida</taxon>
        <taxon>Astrophorina</taxon>
        <taxon>Geodiidae</taxon>
        <taxon>Geodia</taxon>
    </lineage>
</organism>
<dbReference type="PROSITE" id="PS50994">
    <property type="entry name" value="INTEGRASE"/>
    <property type="match status" value="1"/>
</dbReference>
<keyword evidence="4" id="KW-1185">Reference proteome</keyword>
<dbReference type="Proteomes" id="UP001174909">
    <property type="component" value="Unassembled WGS sequence"/>
</dbReference>
<feature type="compositionally biased region" description="Low complexity" evidence="1">
    <location>
        <begin position="407"/>
        <end position="417"/>
    </location>
</feature>
<sequence>MAAEESPGQQGLSPQRHRELFGRFCRQKFHDGGRGCSKTVSSKKRDRIVRYLSNKLEADAVSPHFRFWVKTRGFQLVEMDGAQVLCLPNKQRVESDPESVGWKRVVSVEEFFDVIATHHLVEDGCHLGIKKTLSKIVKKYECMTRTAVEGYMELCSGCRGRARKRGGRGLAVTPPTGRLRDSNPISFMASTQVDLMDMSPNMDGQYQWLGHFSDHWSCFHVLFPLTSVSATELALNLCRHVFAVFGFPQVLHCNLGRQFTAQVVTSLSHHWQGDVETQVMTTRLHNPALDTATAKLEELIAEYLPRRPRWTQWLPFVQYTLNTEPTSKQVKTGFSKSPLNILFPCLTSWKTGEGEEEEEEEGEEEGESEEGEEEEVQLEIISDSITQGTTPEVWQMNVNPIPPVTSGPPTSQSTSTPNVVLPSAAPSEDGMKEKEEERRGEGEGGGGGGAGGGEDTSVQQILMPPDADFLSTFYEAAQAGLEFYIVISTT</sequence>
<feature type="compositionally biased region" description="Gly residues" evidence="1">
    <location>
        <begin position="443"/>
        <end position="454"/>
    </location>
</feature>
<protein>
    <submittedName>
        <fullName evidence="3">KRAB-A domain-containing protein 2</fullName>
    </submittedName>
</protein>
<dbReference type="GO" id="GO:0003676">
    <property type="term" value="F:nucleic acid binding"/>
    <property type="evidence" value="ECO:0007669"/>
    <property type="project" value="InterPro"/>
</dbReference>